<evidence type="ECO:0000256" key="9">
    <source>
        <dbReference type="ARBA" id="ARBA00023136"/>
    </source>
</evidence>
<keyword evidence="6" id="KW-0552">Olfaction</keyword>
<dbReference type="PRINTS" id="PR00237">
    <property type="entry name" value="GPCRRHODOPSN"/>
</dbReference>
<evidence type="ECO:0000256" key="4">
    <source>
        <dbReference type="ARBA" id="ARBA00022606"/>
    </source>
</evidence>
<evidence type="ECO:0000259" key="13">
    <source>
        <dbReference type="PROSITE" id="PS50262"/>
    </source>
</evidence>
<keyword evidence="14" id="KW-1185">Reference proteome</keyword>
<keyword evidence="10" id="KW-0675">Receptor</keyword>
<dbReference type="PRINTS" id="PR00245">
    <property type="entry name" value="OLFACTORYR"/>
</dbReference>
<evidence type="ECO:0000256" key="2">
    <source>
        <dbReference type="ARBA" id="ARBA00010663"/>
    </source>
</evidence>
<dbReference type="PANTHER" id="PTHR26453">
    <property type="entry name" value="OLFACTORY RECEPTOR"/>
    <property type="match status" value="1"/>
</dbReference>
<dbReference type="Pfam" id="PF13853">
    <property type="entry name" value="7tm_4"/>
    <property type="match status" value="1"/>
</dbReference>
<dbReference type="InterPro" id="IPR017452">
    <property type="entry name" value="GPCR_Rhodpsn_7TM"/>
</dbReference>
<sequence length="251" mass="28016">MVWANQTFNSDFILLGIFDHSPTHTFLFSLVLAVFTVACVGNSAMVLLIYRDAQLHTPMYFLLSQLSLMDLLLFCSCTLMAASSWILGSLDGIIVIIVTMSFPYCGGREIPHFFCDTPALLSLSCADTRIFEKLMFSCCVIMLVFPLAIIMASYTRVILAVIRMASGEGPYKAFATCSSHLLVVGMYYGAAMFIYMRPMSARSPTRDKMVSAFYTILMPMLNPLIYSLRNKEVSRAWMKVLGRGKSSEQLA</sequence>
<evidence type="ECO:0000256" key="6">
    <source>
        <dbReference type="ARBA" id="ARBA00022725"/>
    </source>
</evidence>
<evidence type="ECO:0000256" key="1">
    <source>
        <dbReference type="ARBA" id="ARBA00004651"/>
    </source>
</evidence>
<feature type="transmembrane region" description="Helical" evidence="12">
    <location>
        <begin position="174"/>
        <end position="197"/>
    </location>
</feature>
<dbReference type="InterPro" id="IPR000276">
    <property type="entry name" value="GPCR_Rhodpsn"/>
</dbReference>
<dbReference type="Proteomes" id="UP000515203">
    <property type="component" value="Unplaced"/>
</dbReference>
<evidence type="ECO:0000256" key="5">
    <source>
        <dbReference type="ARBA" id="ARBA00022692"/>
    </source>
</evidence>
<protein>
    <submittedName>
        <fullName evidence="15">Olfactory receptor 2M5-like</fullName>
    </submittedName>
</protein>
<evidence type="ECO:0000256" key="11">
    <source>
        <dbReference type="ARBA" id="ARBA00023224"/>
    </source>
</evidence>
<dbReference type="OrthoDB" id="9831471at2759"/>
<organism evidence="14 15">
    <name type="scientific">Octodon degus</name>
    <name type="common">Degu</name>
    <name type="synonym">Sciurus degus</name>
    <dbReference type="NCBI Taxonomy" id="10160"/>
    <lineage>
        <taxon>Eukaryota</taxon>
        <taxon>Metazoa</taxon>
        <taxon>Chordata</taxon>
        <taxon>Craniata</taxon>
        <taxon>Vertebrata</taxon>
        <taxon>Euteleostomi</taxon>
        <taxon>Mammalia</taxon>
        <taxon>Eutheria</taxon>
        <taxon>Euarchontoglires</taxon>
        <taxon>Glires</taxon>
        <taxon>Rodentia</taxon>
        <taxon>Hystricomorpha</taxon>
        <taxon>Octodontidae</taxon>
        <taxon>Octodon</taxon>
    </lineage>
</organism>
<keyword evidence="3" id="KW-1003">Cell membrane</keyword>
<evidence type="ECO:0000313" key="14">
    <source>
        <dbReference type="Proteomes" id="UP000515203"/>
    </source>
</evidence>
<keyword evidence="7 12" id="KW-1133">Transmembrane helix</keyword>
<dbReference type="GeneID" id="101559947"/>
<keyword evidence="9 12" id="KW-0472">Membrane</keyword>
<dbReference type="InParanoid" id="A0A6P3V8Y6"/>
<evidence type="ECO:0000256" key="3">
    <source>
        <dbReference type="ARBA" id="ARBA00022475"/>
    </source>
</evidence>
<reference evidence="15" key="1">
    <citation type="submission" date="2025-08" db="UniProtKB">
        <authorList>
            <consortium name="RefSeq"/>
        </authorList>
    </citation>
    <scope>IDENTIFICATION</scope>
</reference>
<evidence type="ECO:0000256" key="7">
    <source>
        <dbReference type="ARBA" id="ARBA00022989"/>
    </source>
</evidence>
<dbReference type="FunFam" id="1.20.1070.10:FF:000008">
    <property type="entry name" value="Olfactory receptor"/>
    <property type="match status" value="1"/>
</dbReference>
<dbReference type="PROSITE" id="PS50262">
    <property type="entry name" value="G_PROTEIN_RECEP_F1_2"/>
    <property type="match status" value="1"/>
</dbReference>
<dbReference type="Gene3D" id="1.20.1070.10">
    <property type="entry name" value="Rhodopsin 7-helix transmembrane proteins"/>
    <property type="match status" value="2"/>
</dbReference>
<evidence type="ECO:0000313" key="15">
    <source>
        <dbReference type="RefSeq" id="XP_012368697.1"/>
    </source>
</evidence>
<comment type="subcellular location">
    <subcellularLocation>
        <location evidence="1">Cell membrane</location>
        <topology evidence="1">Multi-pass membrane protein</topology>
    </subcellularLocation>
</comment>
<dbReference type="GO" id="GO:0004984">
    <property type="term" value="F:olfactory receptor activity"/>
    <property type="evidence" value="ECO:0007669"/>
    <property type="project" value="InterPro"/>
</dbReference>
<dbReference type="FunFam" id="1.10.1220.70:FF:000001">
    <property type="entry name" value="Olfactory receptor"/>
    <property type="match status" value="1"/>
</dbReference>
<feature type="transmembrane region" description="Helical" evidence="12">
    <location>
        <begin position="209"/>
        <end position="228"/>
    </location>
</feature>
<keyword evidence="11" id="KW-0807">Transducer</keyword>
<evidence type="ECO:0000256" key="8">
    <source>
        <dbReference type="ARBA" id="ARBA00023040"/>
    </source>
</evidence>
<dbReference type="RefSeq" id="XP_012368697.1">
    <property type="nucleotide sequence ID" value="XM_012513243.1"/>
</dbReference>
<dbReference type="GO" id="GO:0005886">
    <property type="term" value="C:plasma membrane"/>
    <property type="evidence" value="ECO:0007669"/>
    <property type="project" value="UniProtKB-SubCell"/>
</dbReference>
<keyword evidence="4" id="KW-0716">Sensory transduction</keyword>
<dbReference type="InterPro" id="IPR000725">
    <property type="entry name" value="Olfact_rcpt"/>
</dbReference>
<dbReference type="GO" id="GO:0004930">
    <property type="term" value="F:G protein-coupled receptor activity"/>
    <property type="evidence" value="ECO:0007669"/>
    <property type="project" value="UniProtKB-KW"/>
</dbReference>
<feature type="transmembrane region" description="Helical" evidence="12">
    <location>
        <begin position="26"/>
        <end position="50"/>
    </location>
</feature>
<dbReference type="AlphaFoldDB" id="A0A6P3V8Y6"/>
<gene>
    <name evidence="15" type="primary">LOC101559947</name>
</gene>
<feature type="transmembrane region" description="Helical" evidence="12">
    <location>
        <begin position="134"/>
        <end position="162"/>
    </location>
</feature>
<comment type="similarity">
    <text evidence="2">Belongs to the G-protein coupled receptor 1 family.</text>
</comment>
<evidence type="ECO:0000256" key="10">
    <source>
        <dbReference type="ARBA" id="ARBA00023170"/>
    </source>
</evidence>
<feature type="transmembrane region" description="Helical" evidence="12">
    <location>
        <begin position="71"/>
        <end position="98"/>
    </location>
</feature>
<feature type="domain" description="G-protein coupled receptors family 1 profile" evidence="13">
    <location>
        <begin position="45"/>
        <end position="226"/>
    </location>
</feature>
<dbReference type="SUPFAM" id="SSF81321">
    <property type="entry name" value="Family A G protein-coupled receptor-like"/>
    <property type="match status" value="1"/>
</dbReference>
<proteinExistence type="inferred from homology"/>
<name>A0A6P3V8Y6_OCTDE</name>
<keyword evidence="8" id="KW-0297">G-protein coupled receptor</keyword>
<evidence type="ECO:0000256" key="12">
    <source>
        <dbReference type="SAM" id="Phobius"/>
    </source>
</evidence>
<accession>A0A6P3V8Y6</accession>
<keyword evidence="5 12" id="KW-0812">Transmembrane</keyword>